<feature type="domain" description="Glycosyltransferase 2-like" evidence="8">
    <location>
        <begin position="6"/>
        <end position="175"/>
    </location>
</feature>
<evidence type="ECO:0000256" key="6">
    <source>
        <dbReference type="ARBA" id="ARBA00023136"/>
    </source>
</evidence>
<comment type="subcellular location">
    <subcellularLocation>
        <location evidence="1">Membrane</location>
        <topology evidence="1">Multi-pass membrane protein</topology>
    </subcellularLocation>
</comment>
<evidence type="ECO:0000313" key="10">
    <source>
        <dbReference type="Proteomes" id="UP000050816"/>
    </source>
</evidence>
<dbReference type="Pfam" id="PF00535">
    <property type="entry name" value="Glycos_transf_2"/>
    <property type="match status" value="1"/>
</dbReference>
<dbReference type="GO" id="GO:0016757">
    <property type="term" value="F:glycosyltransferase activity"/>
    <property type="evidence" value="ECO:0007669"/>
    <property type="project" value="UniProtKB-KW"/>
</dbReference>
<proteinExistence type="predicted"/>
<evidence type="ECO:0000256" key="2">
    <source>
        <dbReference type="ARBA" id="ARBA00022676"/>
    </source>
</evidence>
<dbReference type="Gene3D" id="3.90.550.10">
    <property type="entry name" value="Spore Coat Polysaccharide Biosynthesis Protein SpsA, Chain A"/>
    <property type="match status" value="1"/>
</dbReference>
<keyword evidence="2" id="KW-0328">Glycosyltransferase</keyword>
<feature type="transmembrane region" description="Helical" evidence="7">
    <location>
        <begin position="237"/>
        <end position="258"/>
    </location>
</feature>
<dbReference type="GO" id="GO:0005886">
    <property type="term" value="C:plasma membrane"/>
    <property type="evidence" value="ECO:0007669"/>
    <property type="project" value="TreeGrafter"/>
</dbReference>
<evidence type="ECO:0000256" key="3">
    <source>
        <dbReference type="ARBA" id="ARBA00022679"/>
    </source>
</evidence>
<dbReference type="InterPro" id="IPR001173">
    <property type="entry name" value="Glyco_trans_2-like"/>
</dbReference>
<keyword evidence="5 7" id="KW-1133">Transmembrane helix</keyword>
<evidence type="ECO:0000256" key="7">
    <source>
        <dbReference type="SAM" id="Phobius"/>
    </source>
</evidence>
<evidence type="ECO:0000256" key="4">
    <source>
        <dbReference type="ARBA" id="ARBA00022692"/>
    </source>
</evidence>
<dbReference type="EMBL" id="AZFK01000042">
    <property type="protein sequence ID" value="KRL89716.1"/>
    <property type="molecule type" value="Genomic_DNA"/>
</dbReference>
<dbReference type="SUPFAM" id="SSF53448">
    <property type="entry name" value="Nucleotide-diphospho-sugar transferases"/>
    <property type="match status" value="1"/>
</dbReference>
<dbReference type="PANTHER" id="PTHR48090:SF1">
    <property type="entry name" value="PROPHAGE BACTOPRENOL GLUCOSYL TRANSFERASE HOMOLOG"/>
    <property type="match status" value="1"/>
</dbReference>
<keyword evidence="6 7" id="KW-0472">Membrane</keyword>
<comment type="caution">
    <text evidence="9">The sequence shown here is derived from an EMBL/GenBank/DDBJ whole genome shotgun (WGS) entry which is preliminary data.</text>
</comment>
<keyword evidence="4 7" id="KW-0812">Transmembrane</keyword>
<accession>A0A0R1UAM4</accession>
<dbReference type="RefSeq" id="WP_056954915.1">
    <property type="nucleotide sequence ID" value="NZ_AZFK01000042.1"/>
</dbReference>
<dbReference type="PANTHER" id="PTHR48090">
    <property type="entry name" value="UNDECAPRENYL-PHOSPHATE 4-DEOXY-4-FORMAMIDO-L-ARABINOSE TRANSFERASE-RELATED"/>
    <property type="match status" value="1"/>
</dbReference>
<evidence type="ECO:0000259" key="8">
    <source>
        <dbReference type="Pfam" id="PF00535"/>
    </source>
</evidence>
<sequence>MDNLLTIVVPCYNEEEVLPETVKELGAILQQLIQAEKIDSNSKLLFVNDGSRDHTWKLIQEFSSKHEYVTGLKFTRNYGHQNALLAGMSVAVKHADMIITIDADLQDDVNAIPKMVDAYLAGNDVVYGVRNSRKTDTVFKRRTALGYYALMKKLGVNLVPDSADYRLLSKRATEALLQYQERNLFLRGMVPLIGFKSTKVYYPRKERFAGESKYPLGKMLHFALDGITSFSIAPIHVILGMGIIIVLVSIILMIYTIYEKVMGNVVSGWSSLMISIWLLGGIQLISLSIIGEYVGKVFTEVKHRPRFNIEEENFSKSFNKKKEL</sequence>
<dbReference type="Proteomes" id="UP000050816">
    <property type="component" value="Unassembled WGS sequence"/>
</dbReference>
<evidence type="ECO:0000313" key="9">
    <source>
        <dbReference type="EMBL" id="KRL89716.1"/>
    </source>
</evidence>
<dbReference type="InterPro" id="IPR050256">
    <property type="entry name" value="Glycosyltransferase_2"/>
</dbReference>
<protein>
    <submittedName>
        <fullName evidence="9">Glycosyltransferase</fullName>
    </submittedName>
</protein>
<dbReference type="InterPro" id="IPR029044">
    <property type="entry name" value="Nucleotide-diphossugar_trans"/>
</dbReference>
<feature type="transmembrane region" description="Helical" evidence="7">
    <location>
        <begin position="270"/>
        <end position="294"/>
    </location>
</feature>
<dbReference type="PATRIC" id="fig|1423760.3.peg.1629"/>
<organism evidence="9 10">
    <name type="scientific">Limosilactobacillus ingluviei DSM 15946</name>
    <dbReference type="NCBI Taxonomy" id="1423760"/>
    <lineage>
        <taxon>Bacteria</taxon>
        <taxon>Bacillati</taxon>
        <taxon>Bacillota</taxon>
        <taxon>Bacilli</taxon>
        <taxon>Lactobacillales</taxon>
        <taxon>Lactobacillaceae</taxon>
        <taxon>Limosilactobacillus</taxon>
    </lineage>
</organism>
<evidence type="ECO:0000256" key="1">
    <source>
        <dbReference type="ARBA" id="ARBA00004141"/>
    </source>
</evidence>
<gene>
    <name evidence="9" type="ORF">FC43_GL001556</name>
</gene>
<dbReference type="AlphaFoldDB" id="A0A0R1UAM4"/>
<keyword evidence="3 9" id="KW-0808">Transferase</keyword>
<dbReference type="CDD" id="cd04187">
    <property type="entry name" value="DPM1_like_bac"/>
    <property type="match status" value="1"/>
</dbReference>
<evidence type="ECO:0000256" key="5">
    <source>
        <dbReference type="ARBA" id="ARBA00022989"/>
    </source>
</evidence>
<name>A0A0R1UAM4_9LACO</name>
<reference evidence="9 10" key="1">
    <citation type="journal article" date="2015" name="Genome Announc.">
        <title>Expanding the biotechnology potential of lactobacilli through comparative genomics of 213 strains and associated genera.</title>
        <authorList>
            <person name="Sun Z."/>
            <person name="Harris H.M."/>
            <person name="McCann A."/>
            <person name="Guo C."/>
            <person name="Argimon S."/>
            <person name="Zhang W."/>
            <person name="Yang X."/>
            <person name="Jeffery I.B."/>
            <person name="Cooney J.C."/>
            <person name="Kagawa T.F."/>
            <person name="Liu W."/>
            <person name="Song Y."/>
            <person name="Salvetti E."/>
            <person name="Wrobel A."/>
            <person name="Rasinkangas P."/>
            <person name="Parkhill J."/>
            <person name="Rea M.C."/>
            <person name="O'Sullivan O."/>
            <person name="Ritari J."/>
            <person name="Douillard F.P."/>
            <person name="Paul Ross R."/>
            <person name="Yang R."/>
            <person name="Briner A.E."/>
            <person name="Felis G.E."/>
            <person name="de Vos W.M."/>
            <person name="Barrangou R."/>
            <person name="Klaenhammer T.R."/>
            <person name="Caufield P.W."/>
            <person name="Cui Y."/>
            <person name="Zhang H."/>
            <person name="O'Toole P.W."/>
        </authorList>
    </citation>
    <scope>NUCLEOTIDE SEQUENCE [LARGE SCALE GENOMIC DNA]</scope>
    <source>
        <strain evidence="9 10">DSM 15946</strain>
    </source>
</reference>